<proteinExistence type="predicted"/>
<organism evidence="1">
    <name type="scientific">mine drainage metagenome</name>
    <dbReference type="NCBI Taxonomy" id="410659"/>
    <lineage>
        <taxon>unclassified sequences</taxon>
        <taxon>metagenomes</taxon>
        <taxon>ecological metagenomes</taxon>
    </lineage>
</organism>
<comment type="caution">
    <text evidence="1">The sequence shown here is derived from an EMBL/GenBank/DDBJ whole genome shotgun (WGS) entry which is preliminary data.</text>
</comment>
<name>E6QJB0_9ZZZZ</name>
<gene>
    <name evidence="1" type="ORF">CARN6_0658</name>
</gene>
<accession>E6QJB0</accession>
<protein>
    <submittedName>
        <fullName evidence="1">Uncharacterized protein</fullName>
    </submittedName>
</protein>
<dbReference type="EMBL" id="CABQ01000087">
    <property type="protein sequence ID" value="CBI07326.1"/>
    <property type="molecule type" value="Genomic_DNA"/>
</dbReference>
<reference evidence="1" key="1">
    <citation type="submission" date="2009-10" db="EMBL/GenBank/DDBJ databases">
        <title>Diversity of trophic interactions inside an arsenic-rich microbial ecosystem.</title>
        <authorList>
            <person name="Bertin P.N."/>
            <person name="Heinrich-Salmeron A."/>
            <person name="Pelletier E."/>
            <person name="Goulhen-Chollet F."/>
            <person name="Arsene-Ploetze F."/>
            <person name="Gallien S."/>
            <person name="Calteau A."/>
            <person name="Vallenet D."/>
            <person name="Casiot C."/>
            <person name="Chane-Woon-Ming B."/>
            <person name="Giloteaux L."/>
            <person name="Barakat M."/>
            <person name="Bonnefoy V."/>
            <person name="Bruneel O."/>
            <person name="Chandler M."/>
            <person name="Cleiss J."/>
            <person name="Duran R."/>
            <person name="Elbaz-Poulichet F."/>
            <person name="Fonknechten N."/>
            <person name="Lauga B."/>
            <person name="Mornico D."/>
            <person name="Ortet P."/>
            <person name="Schaeffer C."/>
            <person name="Siguier P."/>
            <person name="Alexander Thil Smith A."/>
            <person name="Van Dorsselaer A."/>
            <person name="Weissenbach J."/>
            <person name="Medigue C."/>
            <person name="Le Paslier D."/>
        </authorList>
    </citation>
    <scope>NUCLEOTIDE SEQUENCE</scope>
</reference>
<dbReference type="AlphaFoldDB" id="E6QJB0"/>
<evidence type="ECO:0000313" key="1">
    <source>
        <dbReference type="EMBL" id="CBI07326.1"/>
    </source>
</evidence>
<sequence>MNTLPTMLPATGANPVAVMSDLGYLPHTGQHRLPALINVIVQHTEVGRYALIATSLWHDMIELLLDDDLPTPQSLRRHAEARRRDATTLAGDTPPSHFLAALIDDAADCYERGTG</sequence>